<protein>
    <submittedName>
        <fullName evidence="1">Uncharacterized protein</fullName>
    </submittedName>
</protein>
<keyword evidence="2" id="KW-1185">Reference proteome</keyword>
<reference evidence="1 2" key="1">
    <citation type="journal article" date="2021" name="Commun. Biol.">
        <title>The genome of Shorea leprosula (Dipterocarpaceae) highlights the ecological relevance of drought in aseasonal tropical rainforests.</title>
        <authorList>
            <person name="Ng K.K.S."/>
            <person name="Kobayashi M.J."/>
            <person name="Fawcett J.A."/>
            <person name="Hatakeyama M."/>
            <person name="Paape T."/>
            <person name="Ng C.H."/>
            <person name="Ang C.C."/>
            <person name="Tnah L.H."/>
            <person name="Lee C.T."/>
            <person name="Nishiyama T."/>
            <person name="Sese J."/>
            <person name="O'Brien M.J."/>
            <person name="Copetti D."/>
            <person name="Mohd Noor M.I."/>
            <person name="Ong R.C."/>
            <person name="Putra M."/>
            <person name="Sireger I.Z."/>
            <person name="Indrioko S."/>
            <person name="Kosugi Y."/>
            <person name="Izuno A."/>
            <person name="Isagi Y."/>
            <person name="Lee S.L."/>
            <person name="Shimizu K.K."/>
        </authorList>
    </citation>
    <scope>NUCLEOTIDE SEQUENCE [LARGE SCALE GENOMIC DNA]</scope>
    <source>
        <strain evidence="1">214</strain>
    </source>
</reference>
<proteinExistence type="predicted"/>
<name>A0AAV5L2A8_9ROSI</name>
<organism evidence="1 2">
    <name type="scientific">Rubroshorea leprosula</name>
    <dbReference type="NCBI Taxonomy" id="152421"/>
    <lineage>
        <taxon>Eukaryota</taxon>
        <taxon>Viridiplantae</taxon>
        <taxon>Streptophyta</taxon>
        <taxon>Embryophyta</taxon>
        <taxon>Tracheophyta</taxon>
        <taxon>Spermatophyta</taxon>
        <taxon>Magnoliopsida</taxon>
        <taxon>eudicotyledons</taxon>
        <taxon>Gunneridae</taxon>
        <taxon>Pentapetalae</taxon>
        <taxon>rosids</taxon>
        <taxon>malvids</taxon>
        <taxon>Malvales</taxon>
        <taxon>Dipterocarpaceae</taxon>
        <taxon>Rubroshorea</taxon>
    </lineage>
</organism>
<dbReference type="Proteomes" id="UP001054252">
    <property type="component" value="Unassembled WGS sequence"/>
</dbReference>
<accession>A0AAV5L2A8</accession>
<comment type="caution">
    <text evidence="1">The sequence shown here is derived from an EMBL/GenBank/DDBJ whole genome shotgun (WGS) entry which is preliminary data.</text>
</comment>
<gene>
    <name evidence="1" type="ORF">SLEP1_g40070</name>
</gene>
<evidence type="ECO:0000313" key="2">
    <source>
        <dbReference type="Proteomes" id="UP001054252"/>
    </source>
</evidence>
<dbReference type="AlphaFoldDB" id="A0AAV5L2A8"/>
<dbReference type="EMBL" id="BPVZ01000091">
    <property type="protein sequence ID" value="GKV31375.1"/>
    <property type="molecule type" value="Genomic_DNA"/>
</dbReference>
<evidence type="ECO:0000313" key="1">
    <source>
        <dbReference type="EMBL" id="GKV31375.1"/>
    </source>
</evidence>
<sequence length="74" mass="8010">MSTGPREAGEAILVSVPVPVLVWRSRGGAVVQPWQSSGTAATAAVAQQQQQQWRRRIWFGSSSPDSSSRQKGEM</sequence>